<feature type="region of interest" description="Disordered" evidence="4">
    <location>
        <begin position="2371"/>
        <end position="2414"/>
    </location>
</feature>
<gene>
    <name evidence="6" type="primary">BUD4_1</name>
    <name evidence="6" type="ORF">IWQ60_010502</name>
</gene>
<keyword evidence="1" id="KW-0132">Cell division</keyword>
<feature type="compositionally biased region" description="Low complexity" evidence="4">
    <location>
        <begin position="983"/>
        <end position="997"/>
    </location>
</feature>
<dbReference type="InterPro" id="IPR002110">
    <property type="entry name" value="Ankyrin_rpt"/>
</dbReference>
<feature type="region of interest" description="Disordered" evidence="4">
    <location>
        <begin position="2062"/>
        <end position="2126"/>
    </location>
</feature>
<reference evidence="6" key="1">
    <citation type="submission" date="2022-07" db="EMBL/GenBank/DDBJ databases">
        <title>Phylogenomic reconstructions and comparative analyses of Kickxellomycotina fungi.</title>
        <authorList>
            <person name="Reynolds N.K."/>
            <person name="Stajich J.E."/>
            <person name="Barry K."/>
            <person name="Grigoriev I.V."/>
            <person name="Crous P."/>
            <person name="Smith M.E."/>
        </authorList>
    </citation>
    <scope>NUCLEOTIDE SEQUENCE</scope>
    <source>
        <strain evidence="6">RSA 861</strain>
    </source>
</reference>
<dbReference type="GO" id="GO:0051301">
    <property type="term" value="P:cell division"/>
    <property type="evidence" value="ECO:0007669"/>
    <property type="project" value="UniProtKB-KW"/>
</dbReference>
<feature type="region of interest" description="Disordered" evidence="4">
    <location>
        <begin position="374"/>
        <end position="446"/>
    </location>
</feature>
<dbReference type="InterPro" id="IPR001849">
    <property type="entry name" value="PH_domain"/>
</dbReference>
<feature type="compositionally biased region" description="Low complexity" evidence="4">
    <location>
        <begin position="909"/>
        <end position="923"/>
    </location>
</feature>
<feature type="domain" description="PH" evidence="5">
    <location>
        <begin position="2218"/>
        <end position="2351"/>
    </location>
</feature>
<dbReference type="Proteomes" id="UP001150569">
    <property type="component" value="Unassembled WGS sequence"/>
</dbReference>
<feature type="region of interest" description="Disordered" evidence="4">
    <location>
        <begin position="12"/>
        <end position="127"/>
    </location>
</feature>
<feature type="compositionally biased region" description="Low complexity" evidence="4">
    <location>
        <begin position="100"/>
        <end position="109"/>
    </location>
</feature>
<feature type="compositionally biased region" description="Low complexity" evidence="4">
    <location>
        <begin position="1784"/>
        <end position="1795"/>
    </location>
</feature>
<feature type="repeat" description="ANK" evidence="3">
    <location>
        <begin position="287"/>
        <end position="319"/>
    </location>
</feature>
<organism evidence="6 7">
    <name type="scientific">Tieghemiomyces parasiticus</name>
    <dbReference type="NCBI Taxonomy" id="78921"/>
    <lineage>
        <taxon>Eukaryota</taxon>
        <taxon>Fungi</taxon>
        <taxon>Fungi incertae sedis</taxon>
        <taxon>Zoopagomycota</taxon>
        <taxon>Kickxellomycotina</taxon>
        <taxon>Dimargaritomycetes</taxon>
        <taxon>Dimargaritales</taxon>
        <taxon>Dimargaritaceae</taxon>
        <taxon>Tieghemiomyces</taxon>
    </lineage>
</organism>
<feature type="compositionally biased region" description="Pro residues" evidence="4">
    <location>
        <begin position="878"/>
        <end position="890"/>
    </location>
</feature>
<evidence type="ECO:0000256" key="3">
    <source>
        <dbReference type="PROSITE-ProRule" id="PRU00023"/>
    </source>
</evidence>
<feature type="compositionally biased region" description="Low complexity" evidence="4">
    <location>
        <begin position="845"/>
        <end position="854"/>
    </location>
</feature>
<comment type="caution">
    <text evidence="6">The sequence shown here is derived from an EMBL/GenBank/DDBJ whole genome shotgun (WGS) entry which is preliminary data.</text>
</comment>
<sequence>MCLYVPSMLSRLLGTPARGGGGDDDDDDGGASNASASTHSLADSLASRSSPPSSQSSAAWEPAPPSHPTPRHGPSPAPYHRYPPSFDDDDFDDDSRPTSAAARAAVAAATSEHGPYDSDSSLETDDLSVEESYLSLTPYAAPLPDDEEDDPADPYAHIAASFESLTRPPTLQANEVVLQTRWFHAVHRGHLIAVSDLLSSHRALIGARSPVPTPYPAPLVPEATRYLGEDTTGMDALQISLLRYAATQLDPGAKPGGEALETCAAVLHVLIDNSWPVELDGHRYGRTANTSLHLAAFLSQGVVVDRLLDQGATASIRNGLGMYPFEVTDTASVRQRLLGVMQDERTGRRPRQQHRHDILSPEMGVAMLVDGAREAQPPHRGGHLSLRSHPRDSDEEDDSAYGEGRAGSGSACSSPVPPYPIDGDDEDDVESAGDPPLHLGDLESPLSPPAYALQRATLVVSPLGLERLTPEPSFSSDSFHTADSQTGPAVTFDAGARTSSPTDPPLARHASTVRFNDQPEYIPAGDLASVTTAASLSDDQLSLASSHGSEMDDLVDHVLNDTDGDPDGLYDPDANSPWLLRRGLYPRSLSQSGILHERLSPEPAVPRAHSFQPAFPDDEATPAPATLDDAHGLAAAAEEEDADRPWFTVGSQDPPPAPAFNSRETAYYEKVLDADRYPPELGLDNDSQVVWATTMGILNQDPLPAAQEHALRARNARLYGPQPRRSAFREGPGAVDALLSSLVTHEPSPPRAASPRPASPRAASPRPASPRPSSRASAVADYIDASLRSRPPHSPVPAETAAPPRRRLSPTLDRLDRRQIVTGYLRDRESPGRPLSPATPPPALARPLPAAHRPVYVRPMSPGIRSPEVRPRPTSASPTPPSPRPRPSPLPLATDHDDTDNSPTPLPTSPTVTTPTTPTSPKTRSPRLMIPSYPLQQEFENLISPVRQRHNLGDETPFLTVLRHLQNDRLVRRHSISGEAPRRSPVAAAASGPMPAATLRPPNSLERRRSLPHVTVTNPPSPTKRSRPDSAVAVPGSGCVSPASSTREDSGSDRGDPAFRSGDFAGRIIARPPSSLAANPSLLSDPAEATVDRVARARRLLQPADPEAPLRVGLYLTEADRPVPTLRPLPTSGSDPPPLDGRQLCALLSRDLAALTDRLGRPPLTEFDRADPLALHPDAREVASLWEAERSAAGGLSGDSTVPSSPSPGRVDVAELRSRTPSPTSAWFTALPFNPWATAESRFPFLAWPLSTSRVLTQLAHLRTHPAAAGLSIGHDLPAYPLLASDVAQLVAARRPHLRRWLLNVSPAERAVLMPGLRDLYPDLLGSLLDEVARLCHPNPLPTTTTSWPLRRTRSLPRLAPSLPRSSRRRRSLPDFGLVPSPDLTAVLTRDLRAVRCELSLLTVWDWLRSSEDDDLGPESFATIEPAPSSVASRAPFPSDAPLDPATAVRDALGDVASLRSESPVASVSLRDGSPERAWLAQWHALLAYFEDHGSSAWRGMPDPGEVLATDNPDPLPELPRLVDGHVVGMTQRMKEAELGLLSSDSSLASRMTSRTSLPSLFDPPPPASETPAAVVAEVEPAPAQSPAVGAGRDPSPETESRQSAGVSADGTPAAVPVGVEKRPRPPVSEPADRSPVLSRSGSIASSFDDLASDPTGSLSPRDARPRSTHADLAFFPSMPSPNLAFTVPAPAASSPPKSPWLLAATETVPLCRTPSPVTPRLLGTASPPRAPSTEGSPGTISLPAALPSVSSPTSSALRVVLDQFPPPPEPVRSTSWRFRAESDPAAPTAAYPDTLSVSDPHLAPPLSPEFSAWLPPATTATPPMESPPARGFSVVRGALDQLSDLQRELGPTGPDDDDRDVESQILRSLTSDPALLSTARESAWLGMEDVAGALGDRSTSPGLLAPLTVSIPLLSAIEPPEIVSSPVLEPHVPSAPSPPPLATPVASPPATLTSHPLPAYANPFAPISTTEACFRPPRPFLDRGHVWVRLLSLDQMAFTPAHPVRALYLVVHNENEVRTTLPLPADRIENGSVRINQEFRIPLGAETTLLFWVRLQTTAPARPASPLSAPSPARRLGCLPLPRRSAPSHPAIPERRSSLPAASVPSFTATGSVTPRVARDRPAPAGSAASLLSNASVFKEETHGSVTVNLRDILPRVFAHKYVGTWPVESVWVDGPAGQLVLQLFYLPSIPHLLPREIPHTFRDMLETVAAAEWHTHIWYHGYLYMRGLDAPFWRRRYFKLEGAFLLAYHEDTKAPKLLVDLTMADRVLDLSAGKSAGTTAQSGRRHRAASRRVYRADAGASTSQESVTVDHPPHALAIKFRDDGNTLELYADSAETQRHWLTALRKVVGHVPRVPTWFVRLLTLGTAAPSTRSRRSPFVTATTGHRRSRKTGTSARSRGRAPRAGLPEFVSP</sequence>
<dbReference type="SUPFAM" id="SSF50729">
    <property type="entry name" value="PH domain-like"/>
    <property type="match status" value="1"/>
</dbReference>
<feature type="region of interest" description="Disordered" evidence="4">
    <location>
        <begin position="1550"/>
        <end position="1667"/>
    </location>
</feature>
<dbReference type="PROSITE" id="PS50297">
    <property type="entry name" value="ANK_REP_REGION"/>
    <property type="match status" value="1"/>
</dbReference>
<feature type="compositionally biased region" description="Low complexity" evidence="4">
    <location>
        <begin position="1570"/>
        <end position="1589"/>
    </location>
</feature>
<feature type="region of interest" description="Disordered" evidence="4">
    <location>
        <begin position="340"/>
        <end position="360"/>
    </location>
</feature>
<dbReference type="InterPro" id="IPR011993">
    <property type="entry name" value="PH-like_dom_sf"/>
</dbReference>
<dbReference type="EMBL" id="JANBPT010001014">
    <property type="protein sequence ID" value="KAJ1910722.1"/>
    <property type="molecule type" value="Genomic_DNA"/>
</dbReference>
<proteinExistence type="predicted"/>
<feature type="region of interest" description="Disordered" evidence="4">
    <location>
        <begin position="744"/>
        <end position="928"/>
    </location>
</feature>
<feature type="region of interest" description="Disordered" evidence="4">
    <location>
        <begin position="1715"/>
        <end position="1745"/>
    </location>
</feature>
<dbReference type="PANTHER" id="PTHR36100:SF1">
    <property type="entry name" value="BUD SITE SELECTION PROTEIN 4"/>
    <property type="match status" value="1"/>
</dbReference>
<evidence type="ECO:0000313" key="6">
    <source>
        <dbReference type="EMBL" id="KAJ1910722.1"/>
    </source>
</evidence>
<dbReference type="GO" id="GO:0005525">
    <property type="term" value="F:GTP binding"/>
    <property type="evidence" value="ECO:0007669"/>
    <property type="project" value="TreeGrafter"/>
</dbReference>
<dbReference type="SMART" id="SM00233">
    <property type="entry name" value="PH"/>
    <property type="match status" value="1"/>
</dbReference>
<evidence type="ECO:0000256" key="2">
    <source>
        <dbReference type="ARBA" id="ARBA00023306"/>
    </source>
</evidence>
<dbReference type="PROSITE" id="PS50088">
    <property type="entry name" value="ANK_REPEAT"/>
    <property type="match status" value="1"/>
</dbReference>
<dbReference type="InterPro" id="IPR052007">
    <property type="entry name" value="Bud4"/>
</dbReference>
<feature type="compositionally biased region" description="Acidic residues" evidence="4">
    <location>
        <begin position="422"/>
        <end position="431"/>
    </location>
</feature>
<feature type="compositionally biased region" description="Low complexity" evidence="4">
    <location>
        <begin position="40"/>
        <end position="61"/>
    </location>
</feature>
<dbReference type="Gene3D" id="2.30.29.30">
    <property type="entry name" value="Pleckstrin-homology domain (PH domain)/Phosphotyrosine-binding domain (PTB)"/>
    <property type="match status" value="1"/>
</dbReference>
<evidence type="ECO:0000256" key="1">
    <source>
        <dbReference type="ARBA" id="ARBA00022618"/>
    </source>
</evidence>
<feature type="compositionally biased region" description="Pro residues" evidence="4">
    <location>
        <begin position="62"/>
        <end position="77"/>
    </location>
</feature>
<protein>
    <submittedName>
        <fullName evidence="6">Bud site selection protein bud4</fullName>
    </submittedName>
</protein>
<name>A0A9W7ZQC0_9FUNG</name>
<feature type="compositionally biased region" description="Basic and acidic residues" evidence="4">
    <location>
        <begin position="813"/>
        <end position="831"/>
    </location>
</feature>
<dbReference type="OrthoDB" id="2123378at2759"/>
<accession>A0A9W7ZQC0</accession>
<feature type="compositionally biased region" description="Low complexity" evidence="4">
    <location>
        <begin position="2062"/>
        <end position="2077"/>
    </location>
</feature>
<evidence type="ECO:0000256" key="4">
    <source>
        <dbReference type="SAM" id="MobiDB-lite"/>
    </source>
</evidence>
<dbReference type="PROSITE" id="PS50003">
    <property type="entry name" value="PH_DOMAIN"/>
    <property type="match status" value="1"/>
</dbReference>
<keyword evidence="2" id="KW-0131">Cell cycle</keyword>
<keyword evidence="7" id="KW-1185">Reference proteome</keyword>
<feature type="compositionally biased region" description="Low complexity" evidence="4">
    <location>
        <begin position="753"/>
        <end position="778"/>
    </location>
</feature>
<feature type="region of interest" description="Disordered" evidence="4">
    <location>
        <begin position="1781"/>
        <end position="1832"/>
    </location>
</feature>
<feature type="compositionally biased region" description="Basic and acidic residues" evidence="4">
    <location>
        <begin position="1046"/>
        <end position="1057"/>
    </location>
</feature>
<dbReference type="PANTHER" id="PTHR36100">
    <property type="entry name" value="BUD SITE SELECTION PROTEIN 4"/>
    <property type="match status" value="1"/>
</dbReference>
<evidence type="ECO:0000259" key="5">
    <source>
        <dbReference type="PROSITE" id="PS50003"/>
    </source>
</evidence>
<feature type="compositionally biased region" description="Low complexity" evidence="4">
    <location>
        <begin position="1816"/>
        <end position="1830"/>
    </location>
</feature>
<keyword evidence="3" id="KW-0040">ANK repeat</keyword>
<feature type="region of interest" description="Disordered" evidence="4">
    <location>
        <begin position="973"/>
        <end position="1062"/>
    </location>
</feature>
<feature type="region of interest" description="Disordered" evidence="4">
    <location>
        <begin position="600"/>
        <end position="661"/>
    </location>
</feature>
<evidence type="ECO:0000313" key="7">
    <source>
        <dbReference type="Proteomes" id="UP001150569"/>
    </source>
</evidence>